<evidence type="ECO:0000313" key="4">
    <source>
        <dbReference type="Proteomes" id="UP001180453"/>
    </source>
</evidence>
<keyword evidence="1" id="KW-0472">Membrane</keyword>
<dbReference type="Pfam" id="PF03703">
    <property type="entry name" value="bPH_2"/>
    <property type="match status" value="1"/>
</dbReference>
<gene>
    <name evidence="3" type="ORF">J2X20_001295</name>
</gene>
<dbReference type="EMBL" id="JAVDXU010000001">
    <property type="protein sequence ID" value="MDR7268666.1"/>
    <property type="molecule type" value="Genomic_DNA"/>
</dbReference>
<dbReference type="Proteomes" id="UP001180453">
    <property type="component" value="Unassembled WGS sequence"/>
</dbReference>
<dbReference type="RefSeq" id="WP_310262529.1">
    <property type="nucleotide sequence ID" value="NZ_JAVDXU010000001.1"/>
</dbReference>
<evidence type="ECO:0000256" key="1">
    <source>
        <dbReference type="SAM" id="Phobius"/>
    </source>
</evidence>
<dbReference type="PANTHER" id="PTHR37938:SF1">
    <property type="entry name" value="BLL0215 PROTEIN"/>
    <property type="match status" value="1"/>
</dbReference>
<keyword evidence="4" id="KW-1185">Reference proteome</keyword>
<comment type="caution">
    <text evidence="3">The sequence shown here is derived from an EMBL/GenBank/DDBJ whole genome shotgun (WGS) entry which is preliminary data.</text>
</comment>
<keyword evidence="1" id="KW-0812">Transmembrane</keyword>
<proteinExistence type="predicted"/>
<dbReference type="PANTHER" id="PTHR37938">
    <property type="entry name" value="BLL0215 PROTEIN"/>
    <property type="match status" value="1"/>
</dbReference>
<protein>
    <submittedName>
        <fullName evidence="3">Membrane protein YdbT with pleckstrin-like domain</fullName>
    </submittedName>
</protein>
<organism evidence="3 4">
    <name type="scientific">Roseateles saccharophilus</name>
    <name type="common">Pseudomonas saccharophila</name>
    <dbReference type="NCBI Taxonomy" id="304"/>
    <lineage>
        <taxon>Bacteria</taxon>
        <taxon>Pseudomonadati</taxon>
        <taxon>Pseudomonadota</taxon>
        <taxon>Betaproteobacteria</taxon>
        <taxon>Burkholderiales</taxon>
        <taxon>Sphaerotilaceae</taxon>
        <taxon>Roseateles</taxon>
    </lineage>
</organism>
<name>A0ABU1YII9_ROSSA</name>
<evidence type="ECO:0000313" key="3">
    <source>
        <dbReference type="EMBL" id="MDR7268666.1"/>
    </source>
</evidence>
<evidence type="ECO:0000259" key="2">
    <source>
        <dbReference type="Pfam" id="PF03703"/>
    </source>
</evidence>
<sequence>MSRYVDEVLVPGERVVHLGRTSLWSVWHLLLFGLLLLPAFGLGLILWAVAYVRIRSTELAVTTKRLIVKHGFIRRHTMEININKVESIQVEQSLTGRMLNFGTLVIAGTGSSHAPLAGIADPLGFRRAFVEAQDAAPTNQT</sequence>
<feature type="transmembrane region" description="Helical" evidence="1">
    <location>
        <begin position="26"/>
        <end position="49"/>
    </location>
</feature>
<feature type="domain" description="YdbS-like PH" evidence="2">
    <location>
        <begin position="55"/>
        <end position="126"/>
    </location>
</feature>
<dbReference type="InterPro" id="IPR005182">
    <property type="entry name" value="YdbS-like_PH"/>
</dbReference>
<accession>A0ABU1YII9</accession>
<reference evidence="3 4" key="1">
    <citation type="submission" date="2023-07" db="EMBL/GenBank/DDBJ databases">
        <title>Sorghum-associated microbial communities from plants grown in Nebraska, USA.</title>
        <authorList>
            <person name="Schachtman D."/>
        </authorList>
    </citation>
    <scope>NUCLEOTIDE SEQUENCE [LARGE SCALE GENOMIC DNA]</scope>
    <source>
        <strain evidence="3 4">BE314</strain>
    </source>
</reference>
<keyword evidence="1" id="KW-1133">Transmembrane helix</keyword>